<name>A0ABT1BZC7_9BACT</name>
<keyword evidence="1" id="KW-0808">Transferase</keyword>
<sequence>MKSYSKSALDNIARQEGFIRDNLEKVMRLADILDYFHRRPLLSRTLALKGGTAINLAVFKMPRLSIDIDLDFSVDCDRDTMMATREQIRHEILRYMVSEGYTLSPASKMPHALDSWIFLYRNAVGNNDAIKIEINYSDRCHVFDPVSINVEVPFLCPFRIRALAPIELFATKINALIGRAAARDIYDVDGMITTNLFPSQEEREALRKTTLFYLTVGSSRKSDEELYQLTSLSQMDKVKYAQIRTQLLPVLRKTERFDFEKMKKRVRDYLQELLQFTDREKEYFKRFRERVYSPELLFDSPELTKRVAHHPMALWKMGKK</sequence>
<dbReference type="Gene3D" id="3.10.450.620">
    <property type="entry name" value="JHP933, nucleotidyltransferase-like core domain"/>
    <property type="match status" value="1"/>
</dbReference>
<organism evidence="1 2">
    <name type="scientific">Segatella cerevisiae</name>
    <dbReference type="NCBI Taxonomy" id="2053716"/>
    <lineage>
        <taxon>Bacteria</taxon>
        <taxon>Pseudomonadati</taxon>
        <taxon>Bacteroidota</taxon>
        <taxon>Bacteroidia</taxon>
        <taxon>Bacteroidales</taxon>
        <taxon>Prevotellaceae</taxon>
        <taxon>Segatella</taxon>
    </lineage>
</organism>
<dbReference type="InterPro" id="IPR014942">
    <property type="entry name" value="AbiEii"/>
</dbReference>
<dbReference type="RefSeq" id="WP_252761798.1">
    <property type="nucleotide sequence ID" value="NZ_JAMXLY010000059.1"/>
</dbReference>
<dbReference type="Pfam" id="PF08843">
    <property type="entry name" value="AbiEii"/>
    <property type="match status" value="1"/>
</dbReference>
<gene>
    <name evidence="1" type="ORF">NG821_11470</name>
</gene>
<protein>
    <submittedName>
        <fullName evidence="1">Nucleotidyl transferase AbiEii/AbiGii toxin family protein</fullName>
    </submittedName>
</protein>
<accession>A0ABT1BZC7</accession>
<proteinExistence type="predicted"/>
<reference evidence="1 2" key="1">
    <citation type="submission" date="2022-06" db="EMBL/GenBank/DDBJ databases">
        <title>A taxonomic note on the genus Prevotella: Description of four novel genera and emended description of the genera Hallella and Xylanibacter.</title>
        <authorList>
            <person name="Hitch T.C.A."/>
        </authorList>
    </citation>
    <scope>NUCLEOTIDE SEQUENCE [LARGE SCALE GENOMIC DNA]</scope>
    <source>
        <strain evidence="1 2">DSM 100619</strain>
    </source>
</reference>
<comment type="caution">
    <text evidence="1">The sequence shown here is derived from an EMBL/GenBank/DDBJ whole genome shotgun (WGS) entry which is preliminary data.</text>
</comment>
<dbReference type="GO" id="GO:0016740">
    <property type="term" value="F:transferase activity"/>
    <property type="evidence" value="ECO:0007669"/>
    <property type="project" value="UniProtKB-KW"/>
</dbReference>
<dbReference type="Proteomes" id="UP001204015">
    <property type="component" value="Unassembled WGS sequence"/>
</dbReference>
<dbReference type="EMBL" id="JAMXLY010000059">
    <property type="protein sequence ID" value="MCO6026445.1"/>
    <property type="molecule type" value="Genomic_DNA"/>
</dbReference>
<evidence type="ECO:0000313" key="1">
    <source>
        <dbReference type="EMBL" id="MCO6026445.1"/>
    </source>
</evidence>
<keyword evidence="2" id="KW-1185">Reference proteome</keyword>
<evidence type="ECO:0000313" key="2">
    <source>
        <dbReference type="Proteomes" id="UP001204015"/>
    </source>
</evidence>